<keyword evidence="6 15" id="KW-0863">Zinc-finger</keyword>
<organism evidence="19">
    <name type="scientific">Streptantibioticus silvisoli</name>
    <dbReference type="NCBI Taxonomy" id="2705255"/>
    <lineage>
        <taxon>Bacteria</taxon>
        <taxon>Bacillati</taxon>
        <taxon>Actinomycetota</taxon>
        <taxon>Actinomycetes</taxon>
        <taxon>Kitasatosporales</taxon>
        <taxon>Streptomycetaceae</taxon>
        <taxon>Streptantibioticus</taxon>
    </lineage>
</organism>
<keyword evidence="20" id="KW-1185">Reference proteome</keyword>
<dbReference type="Gene3D" id="1.10.8.50">
    <property type="match status" value="1"/>
</dbReference>
<dbReference type="Pfam" id="PF06827">
    <property type="entry name" value="zf-FPG_IleRS"/>
    <property type="match status" value="1"/>
</dbReference>
<reference evidence="19 20" key="1">
    <citation type="submission" date="2023-05" db="EMBL/GenBank/DDBJ databases">
        <title>Streptantibioticus silvisoli sp. nov., acidotolerant actinomycetes 1 from pine litter.</title>
        <authorList>
            <person name="Swiecimska M."/>
            <person name="Golinska P."/>
            <person name="Sangal V."/>
            <person name="Wachnowicz B."/>
            <person name="Goodfellow M."/>
        </authorList>
    </citation>
    <scope>NUCLEOTIDE SEQUENCE</scope>
    <source>
        <strain evidence="19">SL13</strain>
        <strain evidence="18 20">SL54</strain>
    </source>
</reference>
<dbReference type="InterPro" id="IPR000214">
    <property type="entry name" value="Znf_DNA_glyclase/AP_lyase"/>
</dbReference>
<evidence type="ECO:0000256" key="10">
    <source>
        <dbReference type="ARBA" id="ARBA00023204"/>
    </source>
</evidence>
<evidence type="ECO:0000256" key="12">
    <source>
        <dbReference type="ARBA" id="ARBA00023268"/>
    </source>
</evidence>
<dbReference type="PROSITE" id="PS51068">
    <property type="entry name" value="FPG_CAT"/>
    <property type="match status" value="1"/>
</dbReference>
<evidence type="ECO:0000256" key="15">
    <source>
        <dbReference type="PROSITE-ProRule" id="PRU00391"/>
    </source>
</evidence>
<evidence type="ECO:0000313" key="18">
    <source>
        <dbReference type="EMBL" id="MDI5965382.1"/>
    </source>
</evidence>
<evidence type="ECO:0000256" key="5">
    <source>
        <dbReference type="ARBA" id="ARBA00022763"/>
    </source>
</evidence>
<comment type="catalytic activity">
    <reaction evidence="14">
        <text>2'-deoxyribonucleotide-(2'-deoxyribose 5'-phosphate)-2'-deoxyribonucleotide-DNA = a 3'-end 2'-deoxyribonucleotide-(2,3-dehydro-2,3-deoxyribose 5'-phosphate)-DNA + a 5'-end 5'-phospho-2'-deoxyribonucleoside-DNA + H(+)</text>
        <dbReference type="Rhea" id="RHEA:66592"/>
        <dbReference type="Rhea" id="RHEA-COMP:13180"/>
        <dbReference type="Rhea" id="RHEA-COMP:16897"/>
        <dbReference type="Rhea" id="RHEA-COMP:17067"/>
        <dbReference type="ChEBI" id="CHEBI:15378"/>
        <dbReference type="ChEBI" id="CHEBI:136412"/>
        <dbReference type="ChEBI" id="CHEBI:157695"/>
        <dbReference type="ChEBI" id="CHEBI:167181"/>
        <dbReference type="EC" id="4.2.99.18"/>
    </reaction>
</comment>
<dbReference type="InterPro" id="IPR015887">
    <property type="entry name" value="DNA_glyclase_Znf_dom_DNA_BS"/>
</dbReference>
<name>A0AA90H7K4_9ACTN</name>
<dbReference type="AlphaFoldDB" id="A0AA90H7K4"/>
<keyword evidence="13" id="KW-0326">Glycosidase</keyword>
<dbReference type="GO" id="GO:0003684">
    <property type="term" value="F:damaged DNA binding"/>
    <property type="evidence" value="ECO:0007669"/>
    <property type="project" value="InterPro"/>
</dbReference>
<keyword evidence="8" id="KW-0862">Zinc</keyword>
<comment type="similarity">
    <text evidence="3">Belongs to the FPG family.</text>
</comment>
<dbReference type="SUPFAM" id="SSF81624">
    <property type="entry name" value="N-terminal domain of MutM-like DNA repair proteins"/>
    <property type="match status" value="1"/>
</dbReference>
<comment type="catalytic activity">
    <reaction evidence="1">
        <text>Hydrolysis of DNA containing ring-opened 7-methylguanine residues, releasing 2,6-diamino-4-hydroxy-5-(N-methyl)formamidopyrimidine.</text>
        <dbReference type="EC" id="3.2.2.23"/>
    </reaction>
</comment>
<dbReference type="PANTHER" id="PTHR22993:SF9">
    <property type="entry name" value="FORMAMIDOPYRIMIDINE-DNA GLYCOSYLASE"/>
    <property type="match status" value="1"/>
</dbReference>
<comment type="caution">
    <text evidence="19">The sequence shown here is derived from an EMBL/GenBank/DDBJ whole genome shotgun (WGS) entry which is preliminary data.</text>
</comment>
<dbReference type="Proteomes" id="UP001156398">
    <property type="component" value="Unassembled WGS sequence"/>
</dbReference>
<keyword evidence="9" id="KW-0238">DNA-binding</keyword>
<accession>A0AA90H7K4</accession>
<evidence type="ECO:0000256" key="2">
    <source>
        <dbReference type="ARBA" id="ARBA00001947"/>
    </source>
</evidence>
<dbReference type="EMBL" id="JABXJJ020000028">
    <property type="protein sequence ID" value="MDI5972032.1"/>
    <property type="molecule type" value="Genomic_DNA"/>
</dbReference>
<keyword evidence="5" id="KW-0227">DNA damage</keyword>
<evidence type="ECO:0000259" key="16">
    <source>
        <dbReference type="PROSITE" id="PS51066"/>
    </source>
</evidence>
<dbReference type="InterPro" id="IPR010979">
    <property type="entry name" value="Ribosomal_uS13-like_H2TH"/>
</dbReference>
<dbReference type="PROSITE" id="PS01242">
    <property type="entry name" value="ZF_FPG_1"/>
    <property type="match status" value="1"/>
</dbReference>
<dbReference type="EMBL" id="JAAGKO020000034">
    <property type="protein sequence ID" value="MDI5965382.1"/>
    <property type="molecule type" value="Genomic_DNA"/>
</dbReference>
<dbReference type="InterPro" id="IPR015886">
    <property type="entry name" value="H2TH_FPG"/>
</dbReference>
<dbReference type="GO" id="GO:0140078">
    <property type="term" value="F:class I DNA-(apurinic or apyrimidinic site) endonuclease activity"/>
    <property type="evidence" value="ECO:0007669"/>
    <property type="project" value="UniProtKB-EC"/>
</dbReference>
<evidence type="ECO:0000256" key="1">
    <source>
        <dbReference type="ARBA" id="ARBA00001668"/>
    </source>
</evidence>
<dbReference type="InterPro" id="IPR010663">
    <property type="entry name" value="Znf_FPG/IleRS"/>
</dbReference>
<evidence type="ECO:0000256" key="7">
    <source>
        <dbReference type="ARBA" id="ARBA00022801"/>
    </source>
</evidence>
<dbReference type="Pfam" id="PF01149">
    <property type="entry name" value="Fapy_DNA_glyco"/>
    <property type="match status" value="1"/>
</dbReference>
<keyword evidence="7" id="KW-0378">Hydrolase</keyword>
<dbReference type="CDD" id="cd08966">
    <property type="entry name" value="EcFpg-like_N"/>
    <property type="match status" value="1"/>
</dbReference>
<dbReference type="PANTHER" id="PTHR22993">
    <property type="entry name" value="FORMAMIDOPYRIMIDINE-DNA GLYCOSYLASE"/>
    <property type="match status" value="1"/>
</dbReference>
<protein>
    <submittedName>
        <fullName evidence="19">DNA-formamidopyrimidine glycosylase family protein</fullName>
    </submittedName>
</protein>
<dbReference type="GO" id="GO:0034039">
    <property type="term" value="F:8-oxo-7,8-dihydroguanine DNA N-glycosylase activity"/>
    <property type="evidence" value="ECO:0007669"/>
    <property type="project" value="TreeGrafter"/>
</dbReference>
<dbReference type="GO" id="GO:0006284">
    <property type="term" value="P:base-excision repair"/>
    <property type="evidence" value="ECO:0007669"/>
    <property type="project" value="InterPro"/>
</dbReference>
<dbReference type="PROSITE" id="PS51066">
    <property type="entry name" value="ZF_FPG_2"/>
    <property type="match status" value="1"/>
</dbReference>
<evidence type="ECO:0000256" key="3">
    <source>
        <dbReference type="ARBA" id="ARBA00009409"/>
    </source>
</evidence>
<evidence type="ECO:0000313" key="19">
    <source>
        <dbReference type="EMBL" id="MDI5972032.1"/>
    </source>
</evidence>
<dbReference type="SMART" id="SM01232">
    <property type="entry name" value="H2TH"/>
    <property type="match status" value="1"/>
</dbReference>
<feature type="domain" description="FPG-type" evidence="16">
    <location>
        <begin position="228"/>
        <end position="258"/>
    </location>
</feature>
<keyword evidence="10" id="KW-0234">DNA repair</keyword>
<keyword evidence="12" id="KW-0511">Multifunctional enzyme</keyword>
<evidence type="ECO:0000313" key="20">
    <source>
        <dbReference type="Proteomes" id="UP001156398"/>
    </source>
</evidence>
<evidence type="ECO:0000256" key="13">
    <source>
        <dbReference type="ARBA" id="ARBA00023295"/>
    </source>
</evidence>
<dbReference type="SUPFAM" id="SSF46946">
    <property type="entry name" value="S13-like H2TH domain"/>
    <property type="match status" value="1"/>
</dbReference>
<proteinExistence type="inferred from homology"/>
<dbReference type="InterPro" id="IPR012319">
    <property type="entry name" value="FPG_cat"/>
</dbReference>
<dbReference type="SUPFAM" id="SSF57716">
    <property type="entry name" value="Glucocorticoid receptor-like (DNA-binding domain)"/>
    <property type="match status" value="1"/>
</dbReference>
<evidence type="ECO:0000256" key="9">
    <source>
        <dbReference type="ARBA" id="ARBA00023125"/>
    </source>
</evidence>
<evidence type="ECO:0000259" key="17">
    <source>
        <dbReference type="PROSITE" id="PS51068"/>
    </source>
</evidence>
<keyword evidence="4" id="KW-0479">Metal-binding</keyword>
<evidence type="ECO:0000256" key="11">
    <source>
        <dbReference type="ARBA" id="ARBA00023239"/>
    </source>
</evidence>
<evidence type="ECO:0000256" key="6">
    <source>
        <dbReference type="ARBA" id="ARBA00022771"/>
    </source>
</evidence>
<feature type="domain" description="Formamidopyrimidine-DNA glycosylase catalytic" evidence="17">
    <location>
        <begin position="2"/>
        <end position="114"/>
    </location>
</feature>
<dbReference type="GO" id="GO:0008270">
    <property type="term" value="F:zinc ion binding"/>
    <property type="evidence" value="ECO:0007669"/>
    <property type="project" value="UniProtKB-KW"/>
</dbReference>
<dbReference type="SMART" id="SM00898">
    <property type="entry name" value="Fapy_DNA_glyco"/>
    <property type="match status" value="1"/>
</dbReference>
<evidence type="ECO:0000256" key="4">
    <source>
        <dbReference type="ARBA" id="ARBA00022723"/>
    </source>
</evidence>
<dbReference type="InterPro" id="IPR035937">
    <property type="entry name" value="FPG_N"/>
</dbReference>
<comment type="cofactor">
    <cofactor evidence="2">
        <name>Zn(2+)</name>
        <dbReference type="ChEBI" id="CHEBI:29105"/>
    </cofactor>
</comment>
<dbReference type="Gene3D" id="3.20.190.10">
    <property type="entry name" value="MutM-like, N-terminal"/>
    <property type="match status" value="1"/>
</dbReference>
<keyword evidence="11" id="KW-0456">Lyase</keyword>
<gene>
    <name evidence="18" type="ORF">POF43_022085</name>
    <name evidence="19" type="ORF">POF50_022290</name>
</gene>
<sequence length="260" mass="29273">MPELPDVEGYRRVLRGARGRTIRSVTVRDAGVLRGVSAAGLERGLRGRRFREPYRHGKWLLAPTDGEQVLAFHFGMTGALVLSRSDEPPHPYDRVVLALGDDLELRYRDQRKLKGLRLEDRASARRLVARLGPDAADLTRQDLTAVLEHRRARIKAVLLDQSAVAGLGNLLADEILWRARVHPARRASDLTSAEGDRVLAGTRRVLRTAVRDGRVPPRRSWLTGRRDRVHPDCPRCATPLRHRAVAGRSTYWCPHCQPEP</sequence>
<evidence type="ECO:0000256" key="14">
    <source>
        <dbReference type="ARBA" id="ARBA00044632"/>
    </source>
</evidence>
<evidence type="ECO:0000256" key="8">
    <source>
        <dbReference type="ARBA" id="ARBA00022833"/>
    </source>
</evidence>
<dbReference type="Pfam" id="PF06831">
    <property type="entry name" value="H2TH"/>
    <property type="match status" value="1"/>
</dbReference>